<dbReference type="InterPro" id="IPR013798">
    <property type="entry name" value="Indole-3-glycerol_P_synth_dom"/>
</dbReference>
<dbReference type="EC" id="4.1.1.48" evidence="8"/>
<reference evidence="10 11" key="1">
    <citation type="submission" date="2021-10" db="EMBL/GenBank/DDBJ databases">
        <title>Collection of gut derived symbiotic bacterial strains cultured from healthy donors.</title>
        <authorList>
            <person name="Lin H."/>
            <person name="Littmann E."/>
            <person name="Kohout C."/>
            <person name="Pamer E.G."/>
        </authorList>
    </citation>
    <scope>NUCLEOTIDE SEQUENCE [LARGE SCALE GENOMIC DNA]</scope>
    <source>
        <strain evidence="10 11">DFI.1.165</strain>
    </source>
</reference>
<evidence type="ECO:0000256" key="2">
    <source>
        <dbReference type="ARBA" id="ARBA00004696"/>
    </source>
</evidence>
<accession>A0ABS8DL55</accession>
<dbReference type="EMBL" id="JAJCIS010000011">
    <property type="protein sequence ID" value="MCB7388464.1"/>
    <property type="molecule type" value="Genomic_DNA"/>
</dbReference>
<protein>
    <recommendedName>
        <fullName evidence="8">Indole-3-glycerol phosphate synthase</fullName>
        <shortName evidence="8">IGPS</shortName>
        <ecNumber evidence="8">4.1.1.48</ecNumber>
    </recommendedName>
</protein>
<proteinExistence type="inferred from homology"/>
<keyword evidence="6 8" id="KW-0057">Aromatic amino acid biosynthesis</keyword>
<dbReference type="CDD" id="cd00331">
    <property type="entry name" value="IGPS"/>
    <property type="match status" value="1"/>
</dbReference>
<dbReference type="InterPro" id="IPR011060">
    <property type="entry name" value="RibuloseP-bd_barrel"/>
</dbReference>
<dbReference type="GO" id="GO:0004425">
    <property type="term" value="F:indole-3-glycerol-phosphate synthase activity"/>
    <property type="evidence" value="ECO:0007669"/>
    <property type="project" value="UniProtKB-EC"/>
</dbReference>
<gene>
    <name evidence="8 10" type="primary">trpC</name>
    <name evidence="10" type="ORF">LIZ65_14345</name>
</gene>
<name>A0ABS8DL55_9FIRM</name>
<comment type="catalytic activity">
    <reaction evidence="1 8">
        <text>1-(2-carboxyphenylamino)-1-deoxy-D-ribulose 5-phosphate + H(+) = (1S,2R)-1-C-(indol-3-yl)glycerol 3-phosphate + CO2 + H2O</text>
        <dbReference type="Rhea" id="RHEA:23476"/>
        <dbReference type="ChEBI" id="CHEBI:15377"/>
        <dbReference type="ChEBI" id="CHEBI:15378"/>
        <dbReference type="ChEBI" id="CHEBI:16526"/>
        <dbReference type="ChEBI" id="CHEBI:58613"/>
        <dbReference type="ChEBI" id="CHEBI:58866"/>
        <dbReference type="EC" id="4.1.1.48"/>
    </reaction>
</comment>
<sequence length="261" mass="29110">MILDNIAADTKIRVEKAKKKVPFSEMRMQAHLKNSNTGFPFEKMLAKPGIHYICEVKKASPSKGVIAEKFPYLEIAKEYEHAGAGAISCLTEPKYFQGRNEYLMEISEAVDIPVLRKDFIIDEYMIYEAKVLGADAALLICALLDDELLKRYLRICHRLGLSALVEVHDEEEMDRALEAGARVIGVNNRNLKDFTVDIENSLRLRNRAPEEILFVAESGIQTAEDVARLRAAKVNGVLIGETLMRSEDKKAALCALNGGGL</sequence>
<dbReference type="InterPro" id="IPR013785">
    <property type="entry name" value="Aldolase_TIM"/>
</dbReference>
<keyword evidence="5 8" id="KW-0822">Tryptophan biosynthesis</keyword>
<keyword evidence="3 8" id="KW-0028">Amino-acid biosynthesis</keyword>
<organism evidence="10 11">
    <name type="scientific">Bariatricus massiliensis</name>
    <dbReference type="NCBI Taxonomy" id="1745713"/>
    <lineage>
        <taxon>Bacteria</taxon>
        <taxon>Bacillati</taxon>
        <taxon>Bacillota</taxon>
        <taxon>Clostridia</taxon>
        <taxon>Lachnospirales</taxon>
        <taxon>Lachnospiraceae</taxon>
        <taxon>Bariatricus</taxon>
    </lineage>
</organism>
<keyword evidence="7 8" id="KW-0456">Lyase</keyword>
<evidence type="ECO:0000256" key="6">
    <source>
        <dbReference type="ARBA" id="ARBA00023141"/>
    </source>
</evidence>
<dbReference type="Gene3D" id="3.20.20.70">
    <property type="entry name" value="Aldolase class I"/>
    <property type="match status" value="1"/>
</dbReference>
<dbReference type="HAMAP" id="MF_00134_B">
    <property type="entry name" value="IGPS_B"/>
    <property type="match status" value="1"/>
</dbReference>
<evidence type="ECO:0000313" key="11">
    <source>
        <dbReference type="Proteomes" id="UP001299546"/>
    </source>
</evidence>
<dbReference type="InterPro" id="IPR001468">
    <property type="entry name" value="Indole-3-GlycerolPSynthase_CS"/>
</dbReference>
<evidence type="ECO:0000313" key="10">
    <source>
        <dbReference type="EMBL" id="MCB7388464.1"/>
    </source>
</evidence>
<dbReference type="Pfam" id="PF00218">
    <property type="entry name" value="IGPS"/>
    <property type="match status" value="1"/>
</dbReference>
<dbReference type="NCBIfam" id="NF001377">
    <property type="entry name" value="PRK00278.2-4"/>
    <property type="match status" value="1"/>
</dbReference>
<evidence type="ECO:0000259" key="9">
    <source>
        <dbReference type="Pfam" id="PF00218"/>
    </source>
</evidence>
<keyword evidence="11" id="KW-1185">Reference proteome</keyword>
<dbReference type="SUPFAM" id="SSF51366">
    <property type="entry name" value="Ribulose-phoshate binding barrel"/>
    <property type="match status" value="1"/>
</dbReference>
<dbReference type="PANTHER" id="PTHR22854">
    <property type="entry name" value="TRYPTOPHAN BIOSYNTHESIS PROTEIN"/>
    <property type="match status" value="1"/>
</dbReference>
<evidence type="ECO:0000256" key="3">
    <source>
        <dbReference type="ARBA" id="ARBA00022605"/>
    </source>
</evidence>
<comment type="similarity">
    <text evidence="8">Belongs to the TrpC family.</text>
</comment>
<evidence type="ECO:0000256" key="8">
    <source>
        <dbReference type="HAMAP-Rule" id="MF_00134"/>
    </source>
</evidence>
<evidence type="ECO:0000256" key="4">
    <source>
        <dbReference type="ARBA" id="ARBA00022793"/>
    </source>
</evidence>
<evidence type="ECO:0000256" key="1">
    <source>
        <dbReference type="ARBA" id="ARBA00001633"/>
    </source>
</evidence>
<dbReference type="Proteomes" id="UP001299546">
    <property type="component" value="Unassembled WGS sequence"/>
</dbReference>
<keyword evidence="4 8" id="KW-0210">Decarboxylase</keyword>
<evidence type="ECO:0000256" key="5">
    <source>
        <dbReference type="ARBA" id="ARBA00022822"/>
    </source>
</evidence>
<dbReference type="PROSITE" id="PS00614">
    <property type="entry name" value="IGPS"/>
    <property type="match status" value="1"/>
</dbReference>
<dbReference type="RefSeq" id="WP_066731143.1">
    <property type="nucleotide sequence ID" value="NZ_JAJCIQ010000011.1"/>
</dbReference>
<feature type="domain" description="Indole-3-glycerol phosphate synthase" evidence="9">
    <location>
        <begin position="3"/>
        <end position="253"/>
    </location>
</feature>
<dbReference type="InterPro" id="IPR045186">
    <property type="entry name" value="Indole-3-glycerol_P_synth"/>
</dbReference>
<dbReference type="PANTHER" id="PTHR22854:SF2">
    <property type="entry name" value="INDOLE-3-GLYCEROL-PHOSPHATE SYNTHASE"/>
    <property type="match status" value="1"/>
</dbReference>
<comment type="caution">
    <text evidence="10">The sequence shown here is derived from an EMBL/GenBank/DDBJ whole genome shotgun (WGS) entry which is preliminary data.</text>
</comment>
<comment type="pathway">
    <text evidence="2 8">Amino-acid biosynthesis; L-tryptophan biosynthesis; L-tryptophan from chorismate: step 4/5.</text>
</comment>
<evidence type="ECO:0000256" key="7">
    <source>
        <dbReference type="ARBA" id="ARBA00023239"/>
    </source>
</evidence>